<accession>A0ABU8XWQ5</accession>
<sequence length="113" mass="11349">MDGGIGLLLARGRLGLVLLAVLAAAASAQELGPPGTRPCTCRAHGRSYGLGERVCLESPAGWRIAECRLAGNVTSWVFGPQSCHLDAALGLSPRAGSAAGPVAGSRRSGKGEG</sequence>
<protein>
    <submittedName>
        <fullName evidence="2">Uncharacterized protein</fullName>
    </submittedName>
</protein>
<reference evidence="2 3" key="1">
    <citation type="submission" date="2024-01" db="EMBL/GenBank/DDBJ databases">
        <title>Multi-omics insights into the function and evolution of sodium benzoate biodegradation pathways in Benzoatithermus flavus gen. nov., sp. nov. from hot spring.</title>
        <authorList>
            <person name="Hu C.-J."/>
            <person name="Li W.-J."/>
        </authorList>
    </citation>
    <scope>NUCLEOTIDE SEQUENCE [LARGE SCALE GENOMIC DNA]</scope>
    <source>
        <strain evidence="2 3">SYSU G07066</strain>
    </source>
</reference>
<comment type="caution">
    <text evidence="2">The sequence shown here is derived from an EMBL/GenBank/DDBJ whole genome shotgun (WGS) entry which is preliminary data.</text>
</comment>
<dbReference type="Proteomes" id="UP001375743">
    <property type="component" value="Unassembled WGS sequence"/>
</dbReference>
<evidence type="ECO:0000256" key="1">
    <source>
        <dbReference type="SAM" id="MobiDB-lite"/>
    </source>
</evidence>
<evidence type="ECO:0000313" key="3">
    <source>
        <dbReference type="Proteomes" id="UP001375743"/>
    </source>
</evidence>
<dbReference type="RefSeq" id="WP_418161169.1">
    <property type="nucleotide sequence ID" value="NZ_JBBLZC010000025.1"/>
</dbReference>
<keyword evidence="3" id="KW-1185">Reference proteome</keyword>
<evidence type="ECO:0000313" key="2">
    <source>
        <dbReference type="EMBL" id="MEK0085321.1"/>
    </source>
</evidence>
<name>A0ABU8XWQ5_9PROT</name>
<gene>
    <name evidence="2" type="ORF">U1T56_19390</name>
</gene>
<feature type="region of interest" description="Disordered" evidence="1">
    <location>
        <begin position="93"/>
        <end position="113"/>
    </location>
</feature>
<dbReference type="EMBL" id="JBBLZC010000025">
    <property type="protein sequence ID" value="MEK0085321.1"/>
    <property type="molecule type" value="Genomic_DNA"/>
</dbReference>
<proteinExistence type="predicted"/>
<organism evidence="2 3">
    <name type="scientific">Benzoatithermus flavus</name>
    <dbReference type="NCBI Taxonomy" id="3108223"/>
    <lineage>
        <taxon>Bacteria</taxon>
        <taxon>Pseudomonadati</taxon>
        <taxon>Pseudomonadota</taxon>
        <taxon>Alphaproteobacteria</taxon>
        <taxon>Geminicoccales</taxon>
        <taxon>Geminicoccaceae</taxon>
        <taxon>Benzoatithermus</taxon>
    </lineage>
</organism>